<feature type="transmembrane region" description="Helical" evidence="1">
    <location>
        <begin position="36"/>
        <end position="57"/>
    </location>
</feature>
<dbReference type="AlphaFoldDB" id="A0AB39TU33"/>
<keyword evidence="1" id="KW-0812">Transmembrane</keyword>
<feature type="transmembrane region" description="Helical" evidence="1">
    <location>
        <begin position="7"/>
        <end position="30"/>
    </location>
</feature>
<protein>
    <submittedName>
        <fullName evidence="2">Uncharacterized protein</fullName>
    </submittedName>
</protein>
<evidence type="ECO:0000313" key="2">
    <source>
        <dbReference type="EMBL" id="XDQ82566.1"/>
    </source>
</evidence>
<dbReference type="EMBL" id="CP163445">
    <property type="protein sequence ID" value="XDQ82566.1"/>
    <property type="molecule type" value="Genomic_DNA"/>
</dbReference>
<evidence type="ECO:0000256" key="1">
    <source>
        <dbReference type="SAM" id="Phobius"/>
    </source>
</evidence>
<sequence>MTRHIRIGISVSAVLPTLVAALVVFTALTIGGVLPWTVLPSVLLALTVQGFITFFRLGRIPDGAARHDDGATTA</sequence>
<keyword evidence="1" id="KW-1133">Transmembrane helix</keyword>
<accession>A0AB39TU33</accession>
<reference evidence="2" key="1">
    <citation type="submission" date="2024-07" db="EMBL/GenBank/DDBJ databases">
        <authorList>
            <person name="Yu S.T."/>
        </authorList>
    </citation>
    <scope>NUCLEOTIDE SEQUENCE</scope>
    <source>
        <strain evidence="2">Y1</strain>
    </source>
</reference>
<name>A0AB39TU33_9ACTN</name>
<dbReference type="RefSeq" id="WP_369184902.1">
    <property type="nucleotide sequence ID" value="NZ_CP163445.1"/>
</dbReference>
<gene>
    <name evidence="2" type="ORF">AB2U05_30765</name>
</gene>
<proteinExistence type="predicted"/>
<organism evidence="2">
    <name type="scientific">Streptomyces sp. Y1</name>
    <dbReference type="NCBI Taxonomy" id="3238634"/>
    <lineage>
        <taxon>Bacteria</taxon>
        <taxon>Bacillati</taxon>
        <taxon>Actinomycetota</taxon>
        <taxon>Actinomycetes</taxon>
        <taxon>Kitasatosporales</taxon>
        <taxon>Streptomycetaceae</taxon>
        <taxon>Streptomyces</taxon>
    </lineage>
</organism>
<keyword evidence="1" id="KW-0472">Membrane</keyword>